<protein>
    <submittedName>
        <fullName evidence="4">FYVE, RhoGEF and PH domain-containing protein 6</fullName>
    </submittedName>
</protein>
<dbReference type="STRING" id="102285.A0A0R3T6V8"/>
<feature type="region of interest" description="Disordered" evidence="1">
    <location>
        <begin position="269"/>
        <end position="317"/>
    </location>
</feature>
<feature type="region of interest" description="Disordered" evidence="1">
    <location>
        <begin position="226"/>
        <end position="257"/>
    </location>
</feature>
<feature type="region of interest" description="Disordered" evidence="1">
    <location>
        <begin position="137"/>
        <end position="194"/>
    </location>
</feature>
<feature type="compositionally biased region" description="Polar residues" evidence="1">
    <location>
        <begin position="462"/>
        <end position="475"/>
    </location>
</feature>
<feature type="region of interest" description="Disordered" evidence="1">
    <location>
        <begin position="392"/>
        <end position="439"/>
    </location>
</feature>
<feature type="compositionally biased region" description="Basic residues" evidence="1">
    <location>
        <begin position="138"/>
        <end position="147"/>
    </location>
</feature>
<dbReference type="WBParaSite" id="HNAJ_0000279601-mRNA-1">
    <property type="protein sequence ID" value="HNAJ_0000279601-mRNA-1"/>
    <property type="gene ID" value="HNAJ_0000279601"/>
</dbReference>
<dbReference type="OrthoDB" id="10651200at2759"/>
<feature type="compositionally biased region" description="Basic and acidic residues" evidence="1">
    <location>
        <begin position="173"/>
        <end position="194"/>
    </location>
</feature>
<feature type="region of interest" description="Disordered" evidence="1">
    <location>
        <begin position="330"/>
        <end position="378"/>
    </location>
</feature>
<feature type="compositionally biased region" description="Basic and acidic residues" evidence="1">
    <location>
        <begin position="354"/>
        <end position="377"/>
    </location>
</feature>
<proteinExistence type="predicted"/>
<evidence type="ECO:0000313" key="3">
    <source>
        <dbReference type="Proteomes" id="UP000278807"/>
    </source>
</evidence>
<feature type="region of interest" description="Disordered" evidence="1">
    <location>
        <begin position="513"/>
        <end position="599"/>
    </location>
</feature>
<dbReference type="AlphaFoldDB" id="A0A0R3T6V8"/>
<dbReference type="Proteomes" id="UP000278807">
    <property type="component" value="Unassembled WGS sequence"/>
</dbReference>
<keyword evidence="3" id="KW-1185">Reference proteome</keyword>
<evidence type="ECO:0000313" key="2">
    <source>
        <dbReference type="EMBL" id="VDN98654.1"/>
    </source>
</evidence>
<accession>A0A0R3T6V8</accession>
<reference evidence="2 3" key="2">
    <citation type="submission" date="2018-11" db="EMBL/GenBank/DDBJ databases">
        <authorList>
            <consortium name="Pathogen Informatics"/>
        </authorList>
    </citation>
    <scope>NUCLEOTIDE SEQUENCE [LARGE SCALE GENOMIC DNA]</scope>
</reference>
<evidence type="ECO:0000313" key="4">
    <source>
        <dbReference type="WBParaSite" id="HNAJ_0000279601-mRNA-1"/>
    </source>
</evidence>
<gene>
    <name evidence="2" type="ORF">HNAJ_LOCUS2795</name>
</gene>
<feature type="region of interest" description="Disordered" evidence="1">
    <location>
        <begin position="53"/>
        <end position="123"/>
    </location>
</feature>
<evidence type="ECO:0000256" key="1">
    <source>
        <dbReference type="SAM" id="MobiDB-lite"/>
    </source>
</evidence>
<feature type="compositionally biased region" description="Polar residues" evidence="1">
    <location>
        <begin position="106"/>
        <end position="123"/>
    </location>
</feature>
<dbReference type="Pfam" id="PF23625">
    <property type="entry name" value="UIM_2"/>
    <property type="match status" value="3"/>
</dbReference>
<organism evidence="4">
    <name type="scientific">Rodentolepis nana</name>
    <name type="common">Dwarf tapeworm</name>
    <name type="synonym">Hymenolepis nana</name>
    <dbReference type="NCBI Taxonomy" id="102285"/>
    <lineage>
        <taxon>Eukaryota</taxon>
        <taxon>Metazoa</taxon>
        <taxon>Spiralia</taxon>
        <taxon>Lophotrochozoa</taxon>
        <taxon>Platyhelminthes</taxon>
        <taxon>Cestoda</taxon>
        <taxon>Eucestoda</taxon>
        <taxon>Cyclophyllidea</taxon>
        <taxon>Hymenolepididae</taxon>
        <taxon>Rodentolepis</taxon>
    </lineage>
</organism>
<reference evidence="4" key="1">
    <citation type="submission" date="2017-02" db="UniProtKB">
        <authorList>
            <consortium name="WormBaseParasite"/>
        </authorList>
    </citation>
    <scope>IDENTIFICATION</scope>
</reference>
<name>A0A0R3T6V8_RODNA</name>
<sequence>MSGSFKFNCTSDSAPKNTTPITPVTNGYSVLMPTLAATKNACLKNPLKCWTKTTPESAHHRPNSVKNGHDNGITRNSIKKSDKTPTIKAARLASKGSSHYDDTPKIVNSPSSRNTAESTNSEYCTPSVQGFSEVISHKSSKNAKPFKSKSADYIRPEVTTPQKSKSADAMLRSPKESSKTHCKQEVTKQEENHPDPIVIAHCQKLIADSQKPCLPESSQPVIAPQTCAPTKSESDMKASKTHCKQKKTKQEDIPPKPLGLEECQKLIADSQNPCPPETSQPVIAPQTCAPTKSESDMKASKTHCKQKETKQEENHPDPTVIAHCQKLIADSQNPCPPESSQPITVPKTCAPTKSESDMKASKTHCKQKETKQEENHPDPTVIAHCQKLIADSQNPCPPETSQPVIAPQTCAPTKSESDMKASKTHCKQKETKQEENHPDPTVIAHCQKLIADSQNPCPPETSQPVITPQTCAPTKSESDMKASKTHCKQKKTKQEDIPPKPLGLEECQKLIADSQNPCPPETSQPVIAPQTCAPTKSESDMKASKTHCKQKKTKQEDIPPKPLGLEECQKLIADSQKPCPPESSQPVIAPQTCAPTKSE</sequence>
<feature type="region of interest" description="Disordered" evidence="1">
    <location>
        <begin position="453"/>
        <end position="501"/>
    </location>
</feature>
<feature type="compositionally biased region" description="Basic and acidic residues" evidence="1">
    <location>
        <begin position="293"/>
        <end position="316"/>
    </location>
</feature>
<feature type="compositionally biased region" description="Basic and acidic residues" evidence="1">
    <location>
        <begin position="415"/>
        <end position="438"/>
    </location>
</feature>
<dbReference type="EMBL" id="UZAE01001465">
    <property type="protein sequence ID" value="VDN98654.1"/>
    <property type="molecule type" value="Genomic_DNA"/>
</dbReference>